<dbReference type="GO" id="GO:0016020">
    <property type="term" value="C:membrane"/>
    <property type="evidence" value="ECO:0007669"/>
    <property type="project" value="InterPro"/>
</dbReference>
<dbReference type="GO" id="GO:0006605">
    <property type="term" value="P:protein targeting"/>
    <property type="evidence" value="ECO:0007669"/>
    <property type="project" value="InterPro"/>
</dbReference>
<dbReference type="InterPro" id="IPR000185">
    <property type="entry name" value="SecA"/>
</dbReference>
<gene>
    <name evidence="3" type="ORF">GPM918_LOCUS45064</name>
    <name evidence="2" type="ORF">OVA965_LOCUS4892</name>
    <name evidence="5" type="ORF">SRO942_LOCUS47268</name>
    <name evidence="4" type="ORF">TMI583_LOCUS4890</name>
</gene>
<evidence type="ECO:0000259" key="1">
    <source>
        <dbReference type="Pfam" id="PF07517"/>
    </source>
</evidence>
<comment type="caution">
    <text evidence="3">The sequence shown here is derived from an EMBL/GenBank/DDBJ whole genome shotgun (WGS) entry which is preliminary data.</text>
</comment>
<dbReference type="Proteomes" id="UP000681722">
    <property type="component" value="Unassembled WGS sequence"/>
</dbReference>
<evidence type="ECO:0000313" key="2">
    <source>
        <dbReference type="EMBL" id="CAF0805817.1"/>
    </source>
</evidence>
<proteinExistence type="predicted"/>
<dbReference type="AlphaFoldDB" id="A0A816E5D0"/>
<dbReference type="Proteomes" id="UP000682733">
    <property type="component" value="Unassembled WGS sequence"/>
</dbReference>
<dbReference type="OrthoDB" id="10052586at2759"/>
<dbReference type="PANTHER" id="PTHR30612:SF0">
    <property type="entry name" value="CHLOROPLAST PROTEIN-TRANSPORTING ATPASE"/>
    <property type="match status" value="1"/>
</dbReference>
<dbReference type="InterPro" id="IPR011115">
    <property type="entry name" value="SecA_DEAD"/>
</dbReference>
<organism evidence="3 6">
    <name type="scientific">Didymodactylos carnosus</name>
    <dbReference type="NCBI Taxonomy" id="1234261"/>
    <lineage>
        <taxon>Eukaryota</taxon>
        <taxon>Metazoa</taxon>
        <taxon>Spiralia</taxon>
        <taxon>Gnathifera</taxon>
        <taxon>Rotifera</taxon>
        <taxon>Eurotatoria</taxon>
        <taxon>Bdelloidea</taxon>
        <taxon>Philodinida</taxon>
        <taxon>Philodinidae</taxon>
        <taxon>Didymodactylos</taxon>
    </lineage>
</organism>
<dbReference type="EMBL" id="CAJNOK010001323">
    <property type="protein sequence ID" value="CAF0805817.1"/>
    <property type="molecule type" value="Genomic_DNA"/>
</dbReference>
<dbReference type="EMBL" id="CAJOBC010117384">
    <property type="protein sequence ID" value="CAF4558097.1"/>
    <property type="molecule type" value="Genomic_DNA"/>
</dbReference>
<keyword evidence="6" id="KW-1185">Reference proteome</keyword>
<protein>
    <recommendedName>
        <fullName evidence="1">SecA DEAD-like N-terminal domain-containing protein</fullName>
    </recommendedName>
</protein>
<dbReference type="Proteomes" id="UP000677228">
    <property type="component" value="Unassembled WGS sequence"/>
</dbReference>
<evidence type="ECO:0000313" key="5">
    <source>
        <dbReference type="EMBL" id="CAF4558097.1"/>
    </source>
</evidence>
<accession>A0A816E5D0</accession>
<dbReference type="GO" id="GO:0017038">
    <property type="term" value="P:protein import"/>
    <property type="evidence" value="ECO:0007669"/>
    <property type="project" value="InterPro"/>
</dbReference>
<dbReference type="EMBL" id="CAJOBA010001323">
    <property type="protein sequence ID" value="CAF3589487.1"/>
    <property type="molecule type" value="Genomic_DNA"/>
</dbReference>
<evidence type="ECO:0000313" key="6">
    <source>
        <dbReference type="Proteomes" id="UP000663829"/>
    </source>
</evidence>
<dbReference type="PANTHER" id="PTHR30612">
    <property type="entry name" value="SECA INNER MEMBRANE COMPONENT OF SEC PROTEIN SECRETION SYSTEM"/>
    <property type="match status" value="1"/>
</dbReference>
<dbReference type="InterPro" id="IPR027417">
    <property type="entry name" value="P-loop_NTPase"/>
</dbReference>
<evidence type="ECO:0000313" key="4">
    <source>
        <dbReference type="EMBL" id="CAF3589487.1"/>
    </source>
</evidence>
<dbReference type="GO" id="GO:0005524">
    <property type="term" value="F:ATP binding"/>
    <property type="evidence" value="ECO:0007669"/>
    <property type="project" value="InterPro"/>
</dbReference>
<dbReference type="Gene3D" id="3.40.50.300">
    <property type="entry name" value="P-loop containing nucleotide triphosphate hydrolases"/>
    <property type="match status" value="1"/>
</dbReference>
<dbReference type="EMBL" id="CAJNOQ010048178">
    <property type="protein sequence ID" value="CAF1643218.1"/>
    <property type="molecule type" value="Genomic_DNA"/>
</dbReference>
<evidence type="ECO:0000313" key="3">
    <source>
        <dbReference type="EMBL" id="CAF1643218.1"/>
    </source>
</evidence>
<dbReference type="Proteomes" id="UP000663829">
    <property type="component" value="Unassembled WGS sequence"/>
</dbReference>
<name>A0A816E5D0_9BILA</name>
<dbReference type="GO" id="GO:0006886">
    <property type="term" value="P:intracellular protein transport"/>
    <property type="evidence" value="ECO:0007669"/>
    <property type="project" value="InterPro"/>
</dbReference>
<feature type="domain" description="SecA DEAD-like N-terminal" evidence="1">
    <location>
        <begin position="61"/>
        <end position="167"/>
    </location>
</feature>
<reference evidence="3" key="1">
    <citation type="submission" date="2021-02" db="EMBL/GenBank/DDBJ databases">
        <authorList>
            <person name="Nowell W R."/>
        </authorList>
    </citation>
    <scope>NUCLEOTIDE SEQUENCE</scope>
</reference>
<dbReference type="Pfam" id="PF07517">
    <property type="entry name" value="SecA_DEAD"/>
    <property type="match status" value="1"/>
</dbReference>
<sequence>MQPSQARIGFIEIIAVLVKAVEIYKGYHPRNIQLIPLALFLNSNKSDKGRLAKISTGEVTSSKILAQHDASNDPKEGYKIFFNLFGLNVNNNCDNTCDDSDTGENEHKERYLNNEIIYDKTSYFQRDILLKNFFGEKICEKVVNTVIVDEVDNMIIDNATTNIIYISHNIIDMRYLRDLSIQI</sequence>
<dbReference type="SUPFAM" id="SSF52540">
    <property type="entry name" value="P-loop containing nucleoside triphosphate hydrolases"/>
    <property type="match status" value="1"/>
</dbReference>